<keyword evidence="2" id="KW-1185">Reference proteome</keyword>
<evidence type="ECO:0000313" key="2">
    <source>
        <dbReference type="Proteomes" id="UP000626148"/>
    </source>
</evidence>
<dbReference type="AlphaFoldDB" id="A0A918KCG4"/>
<reference evidence="1" key="1">
    <citation type="journal article" date="2014" name="Int. J. Syst. Evol. Microbiol.">
        <title>Complete genome sequence of Corynebacterium casei LMG S-19264T (=DSM 44701T), isolated from a smear-ripened cheese.</title>
        <authorList>
            <consortium name="US DOE Joint Genome Institute (JGI-PGF)"/>
            <person name="Walter F."/>
            <person name="Albersmeier A."/>
            <person name="Kalinowski J."/>
            <person name="Ruckert C."/>
        </authorList>
    </citation>
    <scope>NUCLEOTIDE SEQUENCE</scope>
    <source>
        <strain evidence="1">KCTC 22169</strain>
    </source>
</reference>
<comment type="caution">
    <text evidence="1">The sequence shown here is derived from an EMBL/GenBank/DDBJ whole genome shotgun (WGS) entry which is preliminary data.</text>
</comment>
<name>A0A918KCG4_9GAMM</name>
<accession>A0A918KCG4</accession>
<dbReference type="EMBL" id="BMXR01000006">
    <property type="protein sequence ID" value="GGX58503.1"/>
    <property type="molecule type" value="Genomic_DNA"/>
</dbReference>
<reference evidence="1" key="2">
    <citation type="submission" date="2020-09" db="EMBL/GenBank/DDBJ databases">
        <authorList>
            <person name="Sun Q."/>
            <person name="Kim S."/>
        </authorList>
    </citation>
    <scope>NUCLEOTIDE SEQUENCE</scope>
    <source>
        <strain evidence="1">KCTC 22169</strain>
    </source>
</reference>
<evidence type="ECO:0000313" key="1">
    <source>
        <dbReference type="EMBL" id="GGX58503.1"/>
    </source>
</evidence>
<gene>
    <name evidence="1" type="ORF">GCM10007392_27990</name>
</gene>
<sequence>MVARLVLTGMVAFGGGNERRHGKQVCLSFVAGTGVPIQGRSEPIPGGLTAAVLAADIPE</sequence>
<dbReference type="Proteomes" id="UP000626148">
    <property type="component" value="Unassembled WGS sequence"/>
</dbReference>
<proteinExistence type="predicted"/>
<protein>
    <submittedName>
        <fullName evidence="1">Uncharacterized protein</fullName>
    </submittedName>
</protein>
<organism evidence="1 2">
    <name type="scientific">Saccharospirillum salsuginis</name>
    <dbReference type="NCBI Taxonomy" id="418750"/>
    <lineage>
        <taxon>Bacteria</taxon>
        <taxon>Pseudomonadati</taxon>
        <taxon>Pseudomonadota</taxon>
        <taxon>Gammaproteobacteria</taxon>
        <taxon>Oceanospirillales</taxon>
        <taxon>Saccharospirillaceae</taxon>
        <taxon>Saccharospirillum</taxon>
    </lineage>
</organism>